<accession>A0A4Y7SC28</accession>
<dbReference type="AlphaFoldDB" id="A0A4Y7SC28"/>
<name>A0A4Y7SC28_COPMI</name>
<dbReference type="OrthoDB" id="3039255at2759"/>
<dbReference type="Proteomes" id="UP000298030">
    <property type="component" value="Unassembled WGS sequence"/>
</dbReference>
<proteinExistence type="predicted"/>
<organism evidence="1 2">
    <name type="scientific">Coprinellus micaceus</name>
    <name type="common">Glistening ink-cap mushroom</name>
    <name type="synonym">Coprinus micaceus</name>
    <dbReference type="NCBI Taxonomy" id="71717"/>
    <lineage>
        <taxon>Eukaryota</taxon>
        <taxon>Fungi</taxon>
        <taxon>Dikarya</taxon>
        <taxon>Basidiomycota</taxon>
        <taxon>Agaricomycotina</taxon>
        <taxon>Agaricomycetes</taxon>
        <taxon>Agaricomycetidae</taxon>
        <taxon>Agaricales</taxon>
        <taxon>Agaricineae</taxon>
        <taxon>Psathyrellaceae</taxon>
        <taxon>Coprinellus</taxon>
    </lineage>
</organism>
<keyword evidence="2" id="KW-1185">Reference proteome</keyword>
<evidence type="ECO:0000313" key="2">
    <source>
        <dbReference type="Proteomes" id="UP000298030"/>
    </source>
</evidence>
<comment type="caution">
    <text evidence="1">The sequence shown here is derived from an EMBL/GenBank/DDBJ whole genome shotgun (WGS) entry which is preliminary data.</text>
</comment>
<gene>
    <name evidence="1" type="ORF">FA13DRAFT_1802593</name>
</gene>
<evidence type="ECO:0008006" key="3">
    <source>
        <dbReference type="Google" id="ProtNLM"/>
    </source>
</evidence>
<reference evidence="1 2" key="1">
    <citation type="journal article" date="2019" name="Nat. Ecol. Evol.">
        <title>Megaphylogeny resolves global patterns of mushroom evolution.</title>
        <authorList>
            <person name="Varga T."/>
            <person name="Krizsan K."/>
            <person name="Foldi C."/>
            <person name="Dima B."/>
            <person name="Sanchez-Garcia M."/>
            <person name="Sanchez-Ramirez S."/>
            <person name="Szollosi G.J."/>
            <person name="Szarkandi J.G."/>
            <person name="Papp V."/>
            <person name="Albert L."/>
            <person name="Andreopoulos W."/>
            <person name="Angelini C."/>
            <person name="Antonin V."/>
            <person name="Barry K.W."/>
            <person name="Bougher N.L."/>
            <person name="Buchanan P."/>
            <person name="Buyck B."/>
            <person name="Bense V."/>
            <person name="Catcheside P."/>
            <person name="Chovatia M."/>
            <person name="Cooper J."/>
            <person name="Damon W."/>
            <person name="Desjardin D."/>
            <person name="Finy P."/>
            <person name="Geml J."/>
            <person name="Haridas S."/>
            <person name="Hughes K."/>
            <person name="Justo A."/>
            <person name="Karasinski D."/>
            <person name="Kautmanova I."/>
            <person name="Kiss B."/>
            <person name="Kocsube S."/>
            <person name="Kotiranta H."/>
            <person name="LaButti K.M."/>
            <person name="Lechner B.E."/>
            <person name="Liimatainen K."/>
            <person name="Lipzen A."/>
            <person name="Lukacs Z."/>
            <person name="Mihaltcheva S."/>
            <person name="Morgado L.N."/>
            <person name="Niskanen T."/>
            <person name="Noordeloos M.E."/>
            <person name="Ohm R.A."/>
            <person name="Ortiz-Santana B."/>
            <person name="Ovrebo C."/>
            <person name="Racz N."/>
            <person name="Riley R."/>
            <person name="Savchenko A."/>
            <person name="Shiryaev A."/>
            <person name="Soop K."/>
            <person name="Spirin V."/>
            <person name="Szebenyi C."/>
            <person name="Tomsovsky M."/>
            <person name="Tulloss R.E."/>
            <person name="Uehling J."/>
            <person name="Grigoriev I.V."/>
            <person name="Vagvolgyi C."/>
            <person name="Papp T."/>
            <person name="Martin F.M."/>
            <person name="Miettinen O."/>
            <person name="Hibbett D.S."/>
            <person name="Nagy L.G."/>
        </authorList>
    </citation>
    <scope>NUCLEOTIDE SEQUENCE [LARGE SCALE GENOMIC DNA]</scope>
    <source>
        <strain evidence="1 2">FP101781</strain>
    </source>
</reference>
<protein>
    <recommendedName>
        <fullName evidence="3">F-box domain-containing protein</fullName>
    </recommendedName>
</protein>
<dbReference type="EMBL" id="QPFP01000206">
    <property type="protein sequence ID" value="TEB19157.1"/>
    <property type="molecule type" value="Genomic_DNA"/>
</dbReference>
<evidence type="ECO:0000313" key="1">
    <source>
        <dbReference type="EMBL" id="TEB19157.1"/>
    </source>
</evidence>
<sequence length="511" mass="58722">MASIVNSLPHEIWHTIYQFIPQPEEARLYAVNSALFNIDMSARYNRISIPSNPAVLDAGVDATLHTLSNPLITRHVNHIDLKPFIFCLTVPCPAPKLKLLPRSLLDGLAAWSFDLPNLVSCTFSSQTKGTLLARSYCDWIMVLKPPTQGVLLGTCQTLRVLNLEVPLEVYRDAVVPGDLFCPLLEELKIQVYTLYLTTNHENVLELTVAPLINRHSRTLTTLHLVDSRGPYRYLFYRYERLFRALTVFPRLSALSVHFLVYPIESRCLDALGRFIHLHHSSLHTLNLNLYHTLLWNYDFHVMRHHRLYDSSSLFRHGLFTRALPECSALTQLELVLLARDAFETGSAPLLSWFPTLQCTAKLTTLSLPYNTLTQSNLISLLNSTDLSSLRSLRVETRSFNMDLFDALAVTLHRLQDLRVDSHGLLDVDEDSGEEKEWTPLNVLSPDEPFLLELQARSYSHWCSLNRLRLVMIDQRKAYQHLKFEKVYWLKEGQVRHTFVHVRDFEATILPT</sequence>